<dbReference type="SMART" id="SM00066">
    <property type="entry name" value="GAL4"/>
    <property type="match status" value="1"/>
</dbReference>
<gene>
    <name evidence="8" type="ORF">LTR84_006639</name>
</gene>
<dbReference type="Gene3D" id="4.10.240.10">
    <property type="entry name" value="Zn(2)-C6 fungal-type DNA-binding domain"/>
    <property type="match status" value="1"/>
</dbReference>
<evidence type="ECO:0000259" key="7">
    <source>
        <dbReference type="PROSITE" id="PS50048"/>
    </source>
</evidence>
<proteinExistence type="predicted"/>
<feature type="region of interest" description="Disordered" evidence="6">
    <location>
        <begin position="53"/>
        <end position="159"/>
    </location>
</feature>
<dbReference type="InterPro" id="IPR052780">
    <property type="entry name" value="AAA_Catabolism_Regulators"/>
</dbReference>
<dbReference type="GO" id="GO:0003677">
    <property type="term" value="F:DNA binding"/>
    <property type="evidence" value="ECO:0007669"/>
    <property type="project" value="UniProtKB-KW"/>
</dbReference>
<dbReference type="Pfam" id="PF00172">
    <property type="entry name" value="Zn_clus"/>
    <property type="match status" value="1"/>
</dbReference>
<evidence type="ECO:0000256" key="5">
    <source>
        <dbReference type="ARBA" id="ARBA00023242"/>
    </source>
</evidence>
<evidence type="ECO:0000256" key="1">
    <source>
        <dbReference type="ARBA" id="ARBA00022723"/>
    </source>
</evidence>
<dbReference type="GO" id="GO:0000981">
    <property type="term" value="F:DNA-binding transcription factor activity, RNA polymerase II-specific"/>
    <property type="evidence" value="ECO:0007669"/>
    <property type="project" value="InterPro"/>
</dbReference>
<keyword evidence="2" id="KW-0805">Transcription regulation</keyword>
<comment type="caution">
    <text evidence="8">The sequence shown here is derived from an EMBL/GenBank/DDBJ whole genome shotgun (WGS) entry which is preliminary data.</text>
</comment>
<dbReference type="GO" id="GO:0006351">
    <property type="term" value="P:DNA-templated transcription"/>
    <property type="evidence" value="ECO:0007669"/>
    <property type="project" value="InterPro"/>
</dbReference>
<reference evidence="8 9" key="1">
    <citation type="submission" date="2023-08" db="EMBL/GenBank/DDBJ databases">
        <title>Black Yeasts Isolated from many extreme environments.</title>
        <authorList>
            <person name="Coleine C."/>
            <person name="Stajich J.E."/>
            <person name="Selbmann L."/>
        </authorList>
    </citation>
    <scope>NUCLEOTIDE SEQUENCE [LARGE SCALE GENOMIC DNA]</scope>
    <source>
        <strain evidence="8 9">CCFEE 5792</strain>
    </source>
</reference>
<dbReference type="Proteomes" id="UP001358417">
    <property type="component" value="Unassembled WGS sequence"/>
</dbReference>
<evidence type="ECO:0000256" key="6">
    <source>
        <dbReference type="SAM" id="MobiDB-lite"/>
    </source>
</evidence>
<keyword evidence="9" id="KW-1185">Reference proteome</keyword>
<accession>A0AAV9N433</accession>
<dbReference type="GO" id="GO:0008270">
    <property type="term" value="F:zinc ion binding"/>
    <property type="evidence" value="ECO:0007669"/>
    <property type="project" value="InterPro"/>
</dbReference>
<feature type="domain" description="Zn(2)-C6 fungal-type" evidence="7">
    <location>
        <begin position="20"/>
        <end position="54"/>
    </location>
</feature>
<protein>
    <recommendedName>
        <fullName evidence="7">Zn(2)-C6 fungal-type domain-containing protein</fullName>
    </recommendedName>
</protein>
<dbReference type="AlphaFoldDB" id="A0AAV9N433"/>
<dbReference type="GeneID" id="89974810"/>
<dbReference type="RefSeq" id="XP_064703086.1">
    <property type="nucleotide sequence ID" value="XM_064850199.1"/>
</dbReference>
<dbReference type="PROSITE" id="PS00463">
    <property type="entry name" value="ZN2_CY6_FUNGAL_1"/>
    <property type="match status" value="1"/>
</dbReference>
<dbReference type="InterPro" id="IPR036864">
    <property type="entry name" value="Zn2-C6_fun-type_DNA-bd_sf"/>
</dbReference>
<dbReference type="EMBL" id="JAVRRD010000025">
    <property type="protein sequence ID" value="KAK5047542.1"/>
    <property type="molecule type" value="Genomic_DNA"/>
</dbReference>
<keyword evidence="4" id="KW-0804">Transcription</keyword>
<dbReference type="InterPro" id="IPR007219">
    <property type="entry name" value="XnlR_reg_dom"/>
</dbReference>
<evidence type="ECO:0000256" key="3">
    <source>
        <dbReference type="ARBA" id="ARBA00023125"/>
    </source>
</evidence>
<keyword evidence="5" id="KW-0539">Nucleus</keyword>
<keyword evidence="1" id="KW-0479">Metal-binding</keyword>
<keyword evidence="3" id="KW-0238">DNA-binding</keyword>
<dbReference type="InterPro" id="IPR001138">
    <property type="entry name" value="Zn2Cys6_DnaBD"/>
</dbReference>
<name>A0AAV9N433_9EURO</name>
<evidence type="ECO:0000313" key="8">
    <source>
        <dbReference type="EMBL" id="KAK5047542.1"/>
    </source>
</evidence>
<sequence>MADQSQSPSSAKRVSRVSRACFACRGRKSRCDLEASGGAPPCGRCKKEGKECVLGTSNRGGSRIRKKNVSSTSTTTLTSTSPSLQSHPAPLSTIQEPSSRPHPPPPPFLQPSPSHESLRTPIESAPINAPGGQANLTEDDDSASTADSTIGNTIPRNPSDAWQLLKDVANREASHLNVGSSVHGQPEMSDHIMRNGSRSEPRGSINGIHSGVLTYRLVREGYLNSDIIHELVRRYAQHYHPYLPLVPRKYFDPAQLDTFAVNDKHLLTAVLTIASKDLVEQPNIHICCSRYMHDLISGIAAGHDCEVEAVEALLLLAEWEPQGLRNRIEAVGRGEEDRSAWMHVGMALRTGYFLALDRTAFRQESAEEARIDGRKRLAWANCYVSDRLISVRIGRAFWSRGPGPMTGLSSQDFPSLQPLSPGDEDYAKIMQATLDLTQLYSNVHDILYSGMRTSGQMMLMGDYVKYVDDFRNAIARWNTTWGKLECSPHIKVTLQMSYEYLCLYTNAFVFQAAISQAIANKPKTDPQSLRDHLRSVFSNIGAMPDARFIWASVAAAKAYLTLLSTQIDPSKHLRYLPLRYYLYSIYSAVFLYKARSFGVMTGSEEQTVRSLVFAAMEVLKRASVSPQDPGSRYARLLELLWLKPAKPSTQMFHPVQSPAASDTQLSSSGSVRVDAHGYMQYSPANDFSWLDLEAVGDFVSGDQVVQSNGMQLLAPMGGYQTTPNYMAGGAGQGMQWQQNPGNNGMNWPMDWNGNLFF</sequence>
<evidence type="ECO:0000256" key="2">
    <source>
        <dbReference type="ARBA" id="ARBA00023015"/>
    </source>
</evidence>
<organism evidence="8 9">
    <name type="scientific">Exophiala bonariae</name>
    <dbReference type="NCBI Taxonomy" id="1690606"/>
    <lineage>
        <taxon>Eukaryota</taxon>
        <taxon>Fungi</taxon>
        <taxon>Dikarya</taxon>
        <taxon>Ascomycota</taxon>
        <taxon>Pezizomycotina</taxon>
        <taxon>Eurotiomycetes</taxon>
        <taxon>Chaetothyriomycetidae</taxon>
        <taxon>Chaetothyriales</taxon>
        <taxon>Herpotrichiellaceae</taxon>
        <taxon>Exophiala</taxon>
    </lineage>
</organism>
<evidence type="ECO:0000313" key="9">
    <source>
        <dbReference type="Proteomes" id="UP001358417"/>
    </source>
</evidence>
<dbReference type="PANTHER" id="PTHR31644">
    <property type="entry name" value="TRANSCRIPTIONAL ACTIVATOR ARO80-RELATED"/>
    <property type="match status" value="1"/>
</dbReference>
<dbReference type="CDD" id="cd12148">
    <property type="entry name" value="fungal_TF_MHR"/>
    <property type="match status" value="1"/>
</dbReference>
<dbReference type="SUPFAM" id="SSF57701">
    <property type="entry name" value="Zn2/Cys6 DNA-binding domain"/>
    <property type="match status" value="1"/>
</dbReference>
<dbReference type="SMART" id="SM00906">
    <property type="entry name" value="Fungal_trans"/>
    <property type="match status" value="1"/>
</dbReference>
<dbReference type="GO" id="GO:0005634">
    <property type="term" value="C:nucleus"/>
    <property type="evidence" value="ECO:0007669"/>
    <property type="project" value="TreeGrafter"/>
</dbReference>
<feature type="compositionally biased region" description="Low complexity" evidence="6">
    <location>
        <begin position="70"/>
        <end position="84"/>
    </location>
</feature>
<feature type="compositionally biased region" description="Pro residues" evidence="6">
    <location>
        <begin position="100"/>
        <end position="110"/>
    </location>
</feature>
<dbReference type="PROSITE" id="PS50048">
    <property type="entry name" value="ZN2_CY6_FUNGAL_2"/>
    <property type="match status" value="1"/>
</dbReference>
<dbReference type="CDD" id="cd00067">
    <property type="entry name" value="GAL4"/>
    <property type="match status" value="1"/>
</dbReference>
<dbReference type="PANTHER" id="PTHR31644:SF1">
    <property type="entry name" value="ZN(II)2CYS6 TRANSCRIPTION FACTOR (EUROFUNG)"/>
    <property type="match status" value="1"/>
</dbReference>
<evidence type="ECO:0000256" key="4">
    <source>
        <dbReference type="ARBA" id="ARBA00023163"/>
    </source>
</evidence>
<dbReference type="Pfam" id="PF04082">
    <property type="entry name" value="Fungal_trans"/>
    <property type="match status" value="1"/>
</dbReference>